<protein>
    <submittedName>
        <fullName evidence="1">Uncharacterized protein</fullName>
    </submittedName>
</protein>
<gene>
    <name evidence="1" type="ORF">G2W53_010567</name>
</gene>
<evidence type="ECO:0000313" key="1">
    <source>
        <dbReference type="EMBL" id="KAF7835708.1"/>
    </source>
</evidence>
<accession>A0A834X190</accession>
<organism evidence="1 2">
    <name type="scientific">Senna tora</name>
    <dbReference type="NCBI Taxonomy" id="362788"/>
    <lineage>
        <taxon>Eukaryota</taxon>
        <taxon>Viridiplantae</taxon>
        <taxon>Streptophyta</taxon>
        <taxon>Embryophyta</taxon>
        <taxon>Tracheophyta</taxon>
        <taxon>Spermatophyta</taxon>
        <taxon>Magnoliopsida</taxon>
        <taxon>eudicotyledons</taxon>
        <taxon>Gunneridae</taxon>
        <taxon>Pentapetalae</taxon>
        <taxon>rosids</taxon>
        <taxon>fabids</taxon>
        <taxon>Fabales</taxon>
        <taxon>Fabaceae</taxon>
        <taxon>Caesalpinioideae</taxon>
        <taxon>Cassia clade</taxon>
        <taxon>Senna</taxon>
    </lineage>
</organism>
<keyword evidence="2" id="KW-1185">Reference proteome</keyword>
<dbReference type="EMBL" id="JAAIUW010000004">
    <property type="protein sequence ID" value="KAF7835708.1"/>
    <property type="molecule type" value="Genomic_DNA"/>
</dbReference>
<proteinExistence type="predicted"/>
<dbReference type="Proteomes" id="UP000634136">
    <property type="component" value="Unassembled WGS sequence"/>
</dbReference>
<dbReference type="AlphaFoldDB" id="A0A834X190"/>
<name>A0A834X190_9FABA</name>
<evidence type="ECO:0000313" key="2">
    <source>
        <dbReference type="Proteomes" id="UP000634136"/>
    </source>
</evidence>
<comment type="caution">
    <text evidence="1">The sequence shown here is derived from an EMBL/GenBank/DDBJ whole genome shotgun (WGS) entry which is preliminary data.</text>
</comment>
<reference evidence="1" key="1">
    <citation type="submission" date="2020-09" db="EMBL/GenBank/DDBJ databases">
        <title>Genome-Enabled Discovery of Anthraquinone Biosynthesis in Senna tora.</title>
        <authorList>
            <person name="Kang S.-H."/>
            <person name="Pandey R.P."/>
            <person name="Lee C.-M."/>
            <person name="Sim J.-S."/>
            <person name="Jeong J.-T."/>
            <person name="Choi B.-S."/>
            <person name="Jung M."/>
            <person name="Ginzburg D."/>
            <person name="Zhao K."/>
            <person name="Won S.Y."/>
            <person name="Oh T.-J."/>
            <person name="Yu Y."/>
            <person name="Kim N.-H."/>
            <person name="Lee O.R."/>
            <person name="Lee T.-H."/>
            <person name="Bashyal P."/>
            <person name="Kim T.-S."/>
            <person name="Lee W.-H."/>
            <person name="Kawkins C."/>
            <person name="Kim C.-K."/>
            <person name="Kim J.S."/>
            <person name="Ahn B.O."/>
            <person name="Rhee S.Y."/>
            <person name="Sohng J.K."/>
        </authorList>
    </citation>
    <scope>NUCLEOTIDE SEQUENCE</scope>
    <source>
        <tissue evidence="1">Leaf</tissue>
    </source>
</reference>
<sequence length="429" mass="47829">MEHVLMLHVVHKGVQSNIFSGNEVVGFFIHPLGRLLHLEIDYCGGSVGDRCDYLIAFQSIPFGGAPMDYLTYPDRPYLLVSSEHPQDPLGCIRLLVRGLIVALNPAVVILTETRAHDLESFVPFVDSFDFGSKILHRSVLGCYLRVGVWVLFREGLMTKRLHYRHRHVELSIGRSVVSPVFMTCKKEVCLSLQMSSLCRSSPSLEGTSPPLVISFQAKVNIVIPPRALLGSNSSSFDYILCVQTFPVGGSASCRLLPVGSSGFMPLSIPVPAGSVGVLLWNLSTSGFDFMCAFVRDLLSFVLILVERHLQDMEAPARFAQSLVYSTVVSQWANGDCQPYWIFCRPGVTIYCLSFTLGFTRFFVEGGFEIVFQRLPEKSVGSKVVWYPCWCQWGGVQCSQAVYSVIEWYKVSRGCYDGTVMGRVEVERRS</sequence>